<evidence type="ECO:0000313" key="1">
    <source>
        <dbReference type="EMBL" id="CAK6441831.1"/>
    </source>
</evidence>
<accession>A0ABN9ZUA6</accession>
<dbReference type="Proteomes" id="UP001314169">
    <property type="component" value="Chromosome 2"/>
</dbReference>
<gene>
    <name evidence="1" type="ORF">MPIPNATIZW_LOCUS10137</name>
</gene>
<sequence length="106" mass="11804">MSWKKKNTLSAASPEKVTVQCALPTVLTSRQPEPMWPSFGQTSKTFIKKRKTTQRHREDGGDVLNLTRVRAIRAFALKDGHVLVSVNKPLYHQTAMPVSSTANSVL</sequence>
<dbReference type="EMBL" id="OY882859">
    <property type="protein sequence ID" value="CAK6441831.1"/>
    <property type="molecule type" value="Genomic_DNA"/>
</dbReference>
<keyword evidence="2" id="KW-1185">Reference proteome</keyword>
<reference evidence="1" key="1">
    <citation type="submission" date="2023-12" db="EMBL/GenBank/DDBJ databases">
        <authorList>
            <person name="Brown T."/>
        </authorList>
    </citation>
    <scope>NUCLEOTIDE SEQUENCE</scope>
</reference>
<organism evidence="1 2">
    <name type="scientific">Pipistrellus nathusii</name>
    <name type="common">Nathusius' pipistrelle</name>
    <dbReference type="NCBI Taxonomy" id="59473"/>
    <lineage>
        <taxon>Eukaryota</taxon>
        <taxon>Metazoa</taxon>
        <taxon>Chordata</taxon>
        <taxon>Craniata</taxon>
        <taxon>Vertebrata</taxon>
        <taxon>Euteleostomi</taxon>
        <taxon>Mammalia</taxon>
        <taxon>Eutheria</taxon>
        <taxon>Laurasiatheria</taxon>
        <taxon>Chiroptera</taxon>
        <taxon>Yangochiroptera</taxon>
        <taxon>Vespertilionidae</taxon>
        <taxon>Pipistrellus</taxon>
    </lineage>
</organism>
<evidence type="ECO:0000313" key="2">
    <source>
        <dbReference type="Proteomes" id="UP001314169"/>
    </source>
</evidence>
<protein>
    <submittedName>
        <fullName evidence="1">Uncharacterized protein</fullName>
    </submittedName>
</protein>
<name>A0ABN9ZUA6_PIPNA</name>
<proteinExistence type="predicted"/>